<dbReference type="AlphaFoldDB" id="A0A9Q0YLC7"/>
<organism evidence="2 3">
    <name type="scientific">Holothuria leucospilota</name>
    <name type="common">Black long sea cucumber</name>
    <name type="synonym">Mertensiothuria leucospilota</name>
    <dbReference type="NCBI Taxonomy" id="206669"/>
    <lineage>
        <taxon>Eukaryota</taxon>
        <taxon>Metazoa</taxon>
        <taxon>Echinodermata</taxon>
        <taxon>Eleutherozoa</taxon>
        <taxon>Echinozoa</taxon>
        <taxon>Holothuroidea</taxon>
        <taxon>Aspidochirotacea</taxon>
        <taxon>Aspidochirotida</taxon>
        <taxon>Holothuriidae</taxon>
        <taxon>Holothuria</taxon>
    </lineage>
</organism>
<keyword evidence="1" id="KW-0732">Signal</keyword>
<protein>
    <submittedName>
        <fullName evidence="2">Uncharacterized protein</fullName>
    </submittedName>
</protein>
<gene>
    <name evidence="2" type="ORF">HOLleu_35875</name>
</gene>
<feature type="chain" id="PRO_5040138002" evidence="1">
    <location>
        <begin position="23"/>
        <end position="309"/>
    </location>
</feature>
<dbReference type="Proteomes" id="UP001152320">
    <property type="component" value="Chromosome 19"/>
</dbReference>
<evidence type="ECO:0000313" key="2">
    <source>
        <dbReference type="EMBL" id="KAJ8023430.1"/>
    </source>
</evidence>
<keyword evidence="3" id="KW-1185">Reference proteome</keyword>
<sequence>MHRSLLQIFLVGQGLLYFGASAIVVENISSSAWDGVGIYISVKRETIQKKLDLFNSPVSSKCGDGPKLFLPDGAVFPDLHNGQHPVYLDVGFLTSHDFDQYLANNRDPCIKVSGLEVSVTIPFLAGNSGGPPIYALAQAKFYEKSRGDFPKTNFLYPYIPVDEIKMDDFVAVVKNGSDEMRFSFNRLNLSCKPPVSIVTKEFDGFVLNDLQFGLSEPEFSFCDRHSFVNDYCHNAARVRCDVHRNAPNVCLIWRSGNEKPCITVTTVEIQNITSGLREIIPVGDDPINVFASESFSGDYTVGLKYPCQE</sequence>
<evidence type="ECO:0000256" key="1">
    <source>
        <dbReference type="SAM" id="SignalP"/>
    </source>
</evidence>
<name>A0A9Q0YLC7_HOLLE</name>
<reference evidence="2" key="1">
    <citation type="submission" date="2021-10" db="EMBL/GenBank/DDBJ databases">
        <title>Tropical sea cucumber genome reveals ecological adaptation and Cuvierian tubules defense mechanism.</title>
        <authorList>
            <person name="Chen T."/>
        </authorList>
    </citation>
    <scope>NUCLEOTIDE SEQUENCE</scope>
    <source>
        <strain evidence="2">Nanhai2018</strain>
        <tissue evidence="2">Muscle</tissue>
    </source>
</reference>
<dbReference type="EMBL" id="JAIZAY010000019">
    <property type="protein sequence ID" value="KAJ8023430.1"/>
    <property type="molecule type" value="Genomic_DNA"/>
</dbReference>
<evidence type="ECO:0000313" key="3">
    <source>
        <dbReference type="Proteomes" id="UP001152320"/>
    </source>
</evidence>
<comment type="caution">
    <text evidence="2">The sequence shown here is derived from an EMBL/GenBank/DDBJ whole genome shotgun (WGS) entry which is preliminary data.</text>
</comment>
<proteinExistence type="predicted"/>
<accession>A0A9Q0YLC7</accession>
<feature type="signal peptide" evidence="1">
    <location>
        <begin position="1"/>
        <end position="22"/>
    </location>
</feature>